<comment type="caution">
    <text evidence="1">The sequence shown here is derived from an EMBL/GenBank/DDBJ whole genome shotgun (WGS) entry which is preliminary data.</text>
</comment>
<evidence type="ECO:0000313" key="2">
    <source>
        <dbReference type="Proteomes" id="UP000092124"/>
    </source>
</evidence>
<accession>A0A1A6HQS1</accession>
<evidence type="ECO:0000313" key="1">
    <source>
        <dbReference type="EMBL" id="OBS80072.1"/>
    </source>
</evidence>
<dbReference type="STRING" id="56216.A0A1A6HQS1"/>
<proteinExistence type="predicted"/>
<keyword evidence="2" id="KW-1185">Reference proteome</keyword>
<organism evidence="1 2">
    <name type="scientific">Neotoma lepida</name>
    <name type="common">Desert woodrat</name>
    <dbReference type="NCBI Taxonomy" id="56216"/>
    <lineage>
        <taxon>Eukaryota</taxon>
        <taxon>Metazoa</taxon>
        <taxon>Chordata</taxon>
        <taxon>Craniata</taxon>
        <taxon>Vertebrata</taxon>
        <taxon>Euteleostomi</taxon>
        <taxon>Mammalia</taxon>
        <taxon>Eutheria</taxon>
        <taxon>Euarchontoglires</taxon>
        <taxon>Glires</taxon>
        <taxon>Rodentia</taxon>
        <taxon>Myomorpha</taxon>
        <taxon>Muroidea</taxon>
        <taxon>Cricetidae</taxon>
        <taxon>Neotominae</taxon>
        <taxon>Neotoma</taxon>
    </lineage>
</organism>
<reference evidence="1 2" key="1">
    <citation type="submission" date="2016-06" db="EMBL/GenBank/DDBJ databases">
        <title>The Draft Genome Sequence and Annotation of the Desert Woodrat Neotoma lepida.</title>
        <authorList>
            <person name="Campbell M."/>
            <person name="Oakeson K.F."/>
            <person name="Yandell M."/>
            <person name="Halpert J.R."/>
            <person name="Dearing D."/>
        </authorList>
    </citation>
    <scope>NUCLEOTIDE SEQUENCE [LARGE SCALE GENOMIC DNA]</scope>
    <source>
        <strain evidence="1">417</strain>
        <tissue evidence="1">Liver</tissue>
    </source>
</reference>
<feature type="non-terminal residue" evidence="1">
    <location>
        <position position="1"/>
    </location>
</feature>
<name>A0A1A6HQS1_NEOLE</name>
<dbReference type="AlphaFoldDB" id="A0A1A6HQS1"/>
<sequence>PPPPKTVCNEGQKGIQFVGRDGWVLSILLLVMHPDTNLQNLILNFSSKLTTTEGLKRQRSPGVKVLEGDKEPVVRARVFIQPRGASVFQNQKSGVLGETSKETVTNYYRNIFMMSKEVVEASHKMLFSSNGSIQGRVLDDQDEDQRTISITVSMTICTTVPELTCAPGTSQQCDDYRIGHILKVPQDSGVVTSGFVDGLPGYPNTSFWKDWSTD</sequence>
<dbReference type="EMBL" id="LZPO01017509">
    <property type="protein sequence ID" value="OBS80072.1"/>
    <property type="molecule type" value="Genomic_DNA"/>
</dbReference>
<gene>
    <name evidence="1" type="ORF">A6R68_21726</name>
</gene>
<protein>
    <submittedName>
        <fullName evidence="1">Uncharacterized protein</fullName>
    </submittedName>
</protein>
<dbReference type="Proteomes" id="UP000092124">
    <property type="component" value="Unassembled WGS sequence"/>
</dbReference>